<name>A0A537JMZ0_9BACT</name>
<dbReference type="Proteomes" id="UP000318093">
    <property type="component" value="Unassembled WGS sequence"/>
</dbReference>
<feature type="domain" description="PIN" evidence="1">
    <location>
        <begin position="6"/>
        <end position="123"/>
    </location>
</feature>
<protein>
    <submittedName>
        <fullName evidence="2">PIN domain-containing protein</fullName>
    </submittedName>
</protein>
<dbReference type="Pfam" id="PF01850">
    <property type="entry name" value="PIN"/>
    <property type="match status" value="1"/>
</dbReference>
<evidence type="ECO:0000313" key="3">
    <source>
        <dbReference type="Proteomes" id="UP000318093"/>
    </source>
</evidence>
<organism evidence="2 3">
    <name type="scientific">Candidatus Segetimicrobium genomatis</name>
    <dbReference type="NCBI Taxonomy" id="2569760"/>
    <lineage>
        <taxon>Bacteria</taxon>
        <taxon>Bacillati</taxon>
        <taxon>Candidatus Sysuimicrobiota</taxon>
        <taxon>Candidatus Sysuimicrobiia</taxon>
        <taxon>Candidatus Sysuimicrobiales</taxon>
        <taxon>Candidatus Segetimicrobiaceae</taxon>
        <taxon>Candidatus Segetimicrobium</taxon>
    </lineage>
</organism>
<dbReference type="InterPro" id="IPR002716">
    <property type="entry name" value="PIN_dom"/>
</dbReference>
<dbReference type="EMBL" id="VBAN01000052">
    <property type="protein sequence ID" value="TMI84642.1"/>
    <property type="molecule type" value="Genomic_DNA"/>
</dbReference>
<dbReference type="InterPro" id="IPR029060">
    <property type="entry name" value="PIN-like_dom_sf"/>
</dbReference>
<dbReference type="SUPFAM" id="SSF88723">
    <property type="entry name" value="PIN domain-like"/>
    <property type="match status" value="1"/>
</dbReference>
<accession>A0A537JMZ0</accession>
<reference evidence="2 3" key="1">
    <citation type="journal article" date="2019" name="Nat. Microbiol.">
        <title>Mediterranean grassland soil C-N compound turnover is dependent on rainfall and depth, and is mediated by genomically divergent microorganisms.</title>
        <authorList>
            <person name="Diamond S."/>
            <person name="Andeer P.F."/>
            <person name="Li Z."/>
            <person name="Crits-Christoph A."/>
            <person name="Burstein D."/>
            <person name="Anantharaman K."/>
            <person name="Lane K.R."/>
            <person name="Thomas B.C."/>
            <person name="Pan C."/>
            <person name="Northen T.R."/>
            <person name="Banfield J.F."/>
        </authorList>
    </citation>
    <scope>NUCLEOTIDE SEQUENCE [LARGE SCALE GENOMIC DNA]</scope>
    <source>
        <strain evidence="2">NP_6</strain>
    </source>
</reference>
<sequence length="137" mass="15126">MPAELLLDTGAFVALVDRSETKHAACVAVLERWTGPIMTTEAILAEALYLVGPAWLPQKACLEFFLRGAFLLVPSSKASLQRVAALMEKYHDLPMDFADATLVALGEESEADHVFTLDRKGFSTYRLRGKKAFRLVP</sequence>
<proteinExistence type="predicted"/>
<comment type="caution">
    <text evidence="2">The sequence shown here is derived from an EMBL/GenBank/DDBJ whole genome shotgun (WGS) entry which is preliminary data.</text>
</comment>
<dbReference type="Gene3D" id="3.40.50.1010">
    <property type="entry name" value="5'-nuclease"/>
    <property type="match status" value="1"/>
</dbReference>
<evidence type="ECO:0000259" key="1">
    <source>
        <dbReference type="Pfam" id="PF01850"/>
    </source>
</evidence>
<gene>
    <name evidence="2" type="ORF">E6H03_01665</name>
</gene>
<evidence type="ECO:0000313" key="2">
    <source>
        <dbReference type="EMBL" id="TMI84642.1"/>
    </source>
</evidence>
<dbReference type="AlphaFoldDB" id="A0A537JMZ0"/>